<gene>
    <name evidence="3" type="ORF">G7Z17_g6673</name>
</gene>
<dbReference type="AlphaFoldDB" id="A0A9P5H4A2"/>
<evidence type="ECO:0000313" key="4">
    <source>
        <dbReference type="Proteomes" id="UP000722485"/>
    </source>
</evidence>
<feature type="signal peptide" evidence="2">
    <location>
        <begin position="1"/>
        <end position="19"/>
    </location>
</feature>
<reference evidence="3" key="1">
    <citation type="submission" date="2020-03" db="EMBL/GenBank/DDBJ databases">
        <title>Draft Genome Sequence of Cylindrodendrum hubeiense.</title>
        <authorList>
            <person name="Buettner E."/>
            <person name="Kellner H."/>
        </authorList>
    </citation>
    <scope>NUCLEOTIDE SEQUENCE</scope>
    <source>
        <strain evidence="3">IHI 201604</strain>
    </source>
</reference>
<dbReference type="Proteomes" id="UP000722485">
    <property type="component" value="Unassembled WGS sequence"/>
</dbReference>
<evidence type="ECO:0000313" key="3">
    <source>
        <dbReference type="EMBL" id="KAF7549016.1"/>
    </source>
</evidence>
<proteinExistence type="predicted"/>
<comment type="caution">
    <text evidence="3">The sequence shown here is derived from an EMBL/GenBank/DDBJ whole genome shotgun (WGS) entry which is preliminary data.</text>
</comment>
<evidence type="ECO:0000256" key="2">
    <source>
        <dbReference type="SAM" id="SignalP"/>
    </source>
</evidence>
<feature type="compositionally biased region" description="Basic and acidic residues" evidence="1">
    <location>
        <begin position="242"/>
        <end position="275"/>
    </location>
</feature>
<name>A0A9P5H4A2_9HYPO</name>
<accession>A0A9P5H4A2</accession>
<dbReference type="OrthoDB" id="4359806at2759"/>
<feature type="region of interest" description="Disordered" evidence="1">
    <location>
        <begin position="240"/>
        <end position="275"/>
    </location>
</feature>
<sequence length="275" mass="30820">MKLNSAPTLAVLLAGTAQAFNFRKPPQPNKVDGFDWSNPFSSKAMSSFKSACESRANFNAFEYTLHDLMEAPPNGLKPWGQGLKKVFADREYPGGWAGMDPHLHNRNLLLMDYDKLPLLVREWIEEEERTDGAGKALFAVFDRPKQEEDEVESVVEFPPADKIDRSQDEHRVAIFAPGALYGILPLWAAETGECKDIFSDLGKYKTAPEDDSVVAWVLHTQPEEKKIEFDIKANALKAKVVQGKEEKTASKEEETASKEEETASKEQKTASKEEL</sequence>
<feature type="chain" id="PRO_5040508263" evidence="2">
    <location>
        <begin position="20"/>
        <end position="275"/>
    </location>
</feature>
<dbReference type="EMBL" id="JAANBB010000133">
    <property type="protein sequence ID" value="KAF7549016.1"/>
    <property type="molecule type" value="Genomic_DNA"/>
</dbReference>
<protein>
    <submittedName>
        <fullName evidence="3">Uncharacterized protein</fullName>
    </submittedName>
</protein>
<evidence type="ECO:0000256" key="1">
    <source>
        <dbReference type="SAM" id="MobiDB-lite"/>
    </source>
</evidence>
<keyword evidence="2" id="KW-0732">Signal</keyword>
<keyword evidence="4" id="KW-1185">Reference proteome</keyword>
<organism evidence="3 4">
    <name type="scientific">Cylindrodendrum hubeiense</name>
    <dbReference type="NCBI Taxonomy" id="595255"/>
    <lineage>
        <taxon>Eukaryota</taxon>
        <taxon>Fungi</taxon>
        <taxon>Dikarya</taxon>
        <taxon>Ascomycota</taxon>
        <taxon>Pezizomycotina</taxon>
        <taxon>Sordariomycetes</taxon>
        <taxon>Hypocreomycetidae</taxon>
        <taxon>Hypocreales</taxon>
        <taxon>Nectriaceae</taxon>
        <taxon>Cylindrodendrum</taxon>
    </lineage>
</organism>